<protein>
    <submittedName>
        <fullName evidence="2">DUF3995 domain-containing protein</fullName>
    </submittedName>
</protein>
<gene>
    <name evidence="2" type="ORF">ACFQ2C_08020</name>
</gene>
<keyword evidence="1" id="KW-0812">Transmembrane</keyword>
<keyword evidence="1" id="KW-1133">Transmembrane helix</keyword>
<accession>A0ABW3RK47</accession>
<evidence type="ECO:0000313" key="2">
    <source>
        <dbReference type="EMBL" id="MFD1165545.1"/>
    </source>
</evidence>
<organism evidence="2 3">
    <name type="scientific">Sphingobacterium daejeonense</name>
    <dbReference type="NCBI Taxonomy" id="371142"/>
    <lineage>
        <taxon>Bacteria</taxon>
        <taxon>Pseudomonadati</taxon>
        <taxon>Bacteroidota</taxon>
        <taxon>Sphingobacteriia</taxon>
        <taxon>Sphingobacteriales</taxon>
        <taxon>Sphingobacteriaceae</taxon>
        <taxon>Sphingobacterium</taxon>
    </lineage>
</organism>
<dbReference type="Pfam" id="PF13160">
    <property type="entry name" value="DUF3995"/>
    <property type="match status" value="1"/>
</dbReference>
<feature type="transmembrane region" description="Helical" evidence="1">
    <location>
        <begin position="49"/>
        <end position="73"/>
    </location>
</feature>
<dbReference type="Proteomes" id="UP001597205">
    <property type="component" value="Unassembled WGS sequence"/>
</dbReference>
<feature type="transmembrane region" description="Helical" evidence="1">
    <location>
        <begin position="6"/>
        <end position="28"/>
    </location>
</feature>
<evidence type="ECO:0000313" key="3">
    <source>
        <dbReference type="Proteomes" id="UP001597205"/>
    </source>
</evidence>
<feature type="transmembrane region" description="Helical" evidence="1">
    <location>
        <begin position="126"/>
        <end position="143"/>
    </location>
</feature>
<feature type="transmembrane region" description="Helical" evidence="1">
    <location>
        <begin position="88"/>
        <end position="105"/>
    </location>
</feature>
<dbReference type="RefSeq" id="WP_380895651.1">
    <property type="nucleotide sequence ID" value="NZ_JBHTKY010000009.1"/>
</dbReference>
<dbReference type="EMBL" id="JBHTKY010000009">
    <property type="protein sequence ID" value="MFD1165545.1"/>
    <property type="molecule type" value="Genomic_DNA"/>
</dbReference>
<evidence type="ECO:0000256" key="1">
    <source>
        <dbReference type="SAM" id="Phobius"/>
    </source>
</evidence>
<name>A0ABW3RK47_9SPHI</name>
<keyword evidence="1" id="KW-0472">Membrane</keyword>
<sequence>MYFLFIFSSILLILIFLFLSAIHVYWGFGGRWGSSAVFPTKDDSIKPIMPGPIPTFTVAFGLLVFGLIVFLNLIDLDLPEWLDILRKYGIWAIIVIFLVRAIGDFRFVGFFKKYRNTKFGKNDTKYYSPLCLLIGILGIIIIVM</sequence>
<dbReference type="InterPro" id="IPR025058">
    <property type="entry name" value="DUF3995"/>
</dbReference>
<keyword evidence="3" id="KW-1185">Reference proteome</keyword>
<proteinExistence type="predicted"/>
<reference evidence="3" key="1">
    <citation type="journal article" date="2019" name="Int. J. Syst. Evol. Microbiol.">
        <title>The Global Catalogue of Microorganisms (GCM) 10K type strain sequencing project: providing services to taxonomists for standard genome sequencing and annotation.</title>
        <authorList>
            <consortium name="The Broad Institute Genomics Platform"/>
            <consortium name="The Broad Institute Genome Sequencing Center for Infectious Disease"/>
            <person name="Wu L."/>
            <person name="Ma J."/>
        </authorList>
    </citation>
    <scope>NUCLEOTIDE SEQUENCE [LARGE SCALE GENOMIC DNA]</scope>
    <source>
        <strain evidence="3">CCUG 52468</strain>
    </source>
</reference>
<comment type="caution">
    <text evidence="2">The sequence shown here is derived from an EMBL/GenBank/DDBJ whole genome shotgun (WGS) entry which is preliminary data.</text>
</comment>